<dbReference type="Gene3D" id="1.10.1660.10">
    <property type="match status" value="1"/>
</dbReference>
<dbReference type="GO" id="GO:0003677">
    <property type="term" value="F:DNA binding"/>
    <property type="evidence" value="ECO:0007669"/>
    <property type="project" value="UniProtKB-KW"/>
</dbReference>
<dbReference type="SMART" id="SM00422">
    <property type="entry name" value="HTH_MERR"/>
    <property type="match status" value="1"/>
</dbReference>
<reference evidence="3 4" key="1">
    <citation type="submission" date="2016-04" db="EMBL/GenBank/DDBJ databases">
        <title>Complete genome sequence of Fictibacillus phosphorivorans G25-29, a strain toxic to nematodes.</title>
        <authorList>
            <person name="Zheng Z."/>
        </authorList>
    </citation>
    <scope>NUCLEOTIDE SEQUENCE [LARGE SCALE GENOMIC DNA]</scope>
    <source>
        <strain evidence="3 4">G25-29</strain>
    </source>
</reference>
<keyword evidence="4" id="KW-1185">Reference proteome</keyword>
<proteinExistence type="predicted"/>
<dbReference type="InterPro" id="IPR047057">
    <property type="entry name" value="MerR_fam"/>
</dbReference>
<dbReference type="STRING" id="1221500.ABE65_010095"/>
<dbReference type="InterPro" id="IPR000551">
    <property type="entry name" value="MerR-type_HTH_dom"/>
</dbReference>
<sequence>MYSIGEVAKLLNVTTHTLRFYEKEKIITPERTENGDRRYSESHLQWLGFVIKLKETKMPLAQIKEYASLFVQGDHTSQKRLGLLKNHQDHVQKQIQVLIDIDDMLRKKIATYEEHMQKRDIT</sequence>
<accession>A0A160ILW3</accession>
<dbReference type="SUPFAM" id="SSF46955">
    <property type="entry name" value="Putative DNA-binding domain"/>
    <property type="match status" value="1"/>
</dbReference>
<dbReference type="EMBL" id="CP015378">
    <property type="protein sequence ID" value="ANC77131.1"/>
    <property type="molecule type" value="Genomic_DNA"/>
</dbReference>
<evidence type="ECO:0000259" key="2">
    <source>
        <dbReference type="PROSITE" id="PS50937"/>
    </source>
</evidence>
<evidence type="ECO:0000256" key="1">
    <source>
        <dbReference type="ARBA" id="ARBA00023125"/>
    </source>
</evidence>
<name>A0A160ILW3_9BACL</name>
<dbReference type="KEGG" id="fpn:ABE65_010095"/>
<feature type="domain" description="HTH merR-type" evidence="2">
    <location>
        <begin position="1"/>
        <end position="69"/>
    </location>
</feature>
<dbReference type="GO" id="GO:0003700">
    <property type="term" value="F:DNA-binding transcription factor activity"/>
    <property type="evidence" value="ECO:0007669"/>
    <property type="project" value="InterPro"/>
</dbReference>
<dbReference type="PRINTS" id="PR00040">
    <property type="entry name" value="HTHMERR"/>
</dbReference>
<evidence type="ECO:0000313" key="3">
    <source>
        <dbReference type="EMBL" id="ANC77131.1"/>
    </source>
</evidence>
<dbReference type="InterPro" id="IPR009061">
    <property type="entry name" value="DNA-bd_dom_put_sf"/>
</dbReference>
<protein>
    <submittedName>
        <fullName evidence="3">MerR family transcriptional regulator</fullName>
    </submittedName>
</protein>
<dbReference type="PROSITE" id="PS50937">
    <property type="entry name" value="HTH_MERR_2"/>
    <property type="match status" value="1"/>
</dbReference>
<dbReference type="CDD" id="cd01109">
    <property type="entry name" value="HTH_YyaN"/>
    <property type="match status" value="1"/>
</dbReference>
<dbReference type="RefSeq" id="WP_066394313.1">
    <property type="nucleotide sequence ID" value="NZ_CP015378.1"/>
</dbReference>
<dbReference type="PANTHER" id="PTHR30204:SF82">
    <property type="entry name" value="TRANSCRIPTIONAL REGULATOR, MERR FAMILY"/>
    <property type="match status" value="1"/>
</dbReference>
<keyword evidence="1" id="KW-0238">DNA-binding</keyword>
<dbReference type="Proteomes" id="UP000076623">
    <property type="component" value="Chromosome"/>
</dbReference>
<evidence type="ECO:0000313" key="4">
    <source>
        <dbReference type="Proteomes" id="UP000076623"/>
    </source>
</evidence>
<dbReference type="PANTHER" id="PTHR30204">
    <property type="entry name" value="REDOX-CYCLING DRUG-SENSING TRANSCRIPTIONAL ACTIVATOR SOXR"/>
    <property type="match status" value="1"/>
</dbReference>
<dbReference type="AlphaFoldDB" id="A0A160ILW3"/>
<dbReference type="Pfam" id="PF13411">
    <property type="entry name" value="MerR_1"/>
    <property type="match status" value="1"/>
</dbReference>
<gene>
    <name evidence="3" type="ORF">ABE65_010095</name>
</gene>
<organism evidence="3 4">
    <name type="scientific">Fictibacillus phosphorivorans</name>
    <dbReference type="NCBI Taxonomy" id="1221500"/>
    <lineage>
        <taxon>Bacteria</taxon>
        <taxon>Bacillati</taxon>
        <taxon>Bacillota</taxon>
        <taxon>Bacilli</taxon>
        <taxon>Bacillales</taxon>
        <taxon>Fictibacillaceae</taxon>
        <taxon>Fictibacillus</taxon>
    </lineage>
</organism>